<dbReference type="PANTHER" id="PTHR30146:SF109">
    <property type="entry name" value="HTH-TYPE TRANSCRIPTIONAL REGULATOR GALS"/>
    <property type="match status" value="1"/>
</dbReference>
<dbReference type="Gene3D" id="1.10.260.40">
    <property type="entry name" value="lambda repressor-like DNA-binding domains"/>
    <property type="match status" value="1"/>
</dbReference>
<proteinExistence type="predicted"/>
<protein>
    <submittedName>
        <fullName evidence="5">LacI family transcriptional regulator</fullName>
    </submittedName>
</protein>
<dbReference type="InterPro" id="IPR000843">
    <property type="entry name" value="HTH_LacI"/>
</dbReference>
<dbReference type="Pfam" id="PF00356">
    <property type="entry name" value="LacI"/>
    <property type="match status" value="1"/>
</dbReference>
<sequence length="341" mass="38495">MDKISIYDVAKHAKVSQSTVSRVLNNYPYIKAATKEKVLNAIKELGYSPNEIARGLANNKTNTIGLIIEDISNSFYSETAQTILREARKYNYEVIIIDSESDPDNFKKSVDSLTAKRVDGIIVASTRMTNDIIVNLIDRKFPIITYNRRIYKEGYNRHVVLDNYVGATMAIKHLVELNHKRIAYISGPLKFSTFYDRLQGFLSSIHTYNLEVDEELMYMDKLEYKKVYQFAKQLMNSQNPPTAYFSSTDNMALAIMEAAVSEGLKIPQDISVIGCDDIDISGNSFIQLTTIAQQKEKMATLAIENLMKQIGVEDVNDDIDIVIQPQLILRKTTGEAKEGGC</sequence>
<evidence type="ECO:0000256" key="3">
    <source>
        <dbReference type="ARBA" id="ARBA00023163"/>
    </source>
</evidence>
<dbReference type="RefSeq" id="WP_058612060.1">
    <property type="nucleotide sequence ID" value="NZ_CP064868.1"/>
</dbReference>
<evidence type="ECO:0000256" key="1">
    <source>
        <dbReference type="ARBA" id="ARBA00023015"/>
    </source>
</evidence>
<evidence type="ECO:0000256" key="2">
    <source>
        <dbReference type="ARBA" id="ARBA00023125"/>
    </source>
</evidence>
<accession>A0AAW5LG98</accession>
<evidence type="ECO:0000259" key="4">
    <source>
        <dbReference type="PROSITE" id="PS50932"/>
    </source>
</evidence>
<keyword evidence="1" id="KW-0805">Transcription regulation</keyword>
<dbReference type="InterPro" id="IPR028082">
    <property type="entry name" value="Peripla_BP_I"/>
</dbReference>
<dbReference type="SUPFAM" id="SSF53822">
    <property type="entry name" value="Periplasmic binding protein-like I"/>
    <property type="match status" value="1"/>
</dbReference>
<dbReference type="Pfam" id="PF13377">
    <property type="entry name" value="Peripla_BP_3"/>
    <property type="match status" value="1"/>
</dbReference>
<dbReference type="CDD" id="cd01392">
    <property type="entry name" value="HTH_LacI"/>
    <property type="match status" value="1"/>
</dbReference>
<evidence type="ECO:0000313" key="6">
    <source>
        <dbReference type="Proteomes" id="UP001204068"/>
    </source>
</evidence>
<dbReference type="Proteomes" id="UP001204068">
    <property type="component" value="Unassembled WGS sequence"/>
</dbReference>
<organism evidence="5 6">
    <name type="scientific">Mammaliicoccus sciuri</name>
    <name type="common">Staphylococcus sciuri</name>
    <dbReference type="NCBI Taxonomy" id="1296"/>
    <lineage>
        <taxon>Bacteria</taxon>
        <taxon>Bacillati</taxon>
        <taxon>Bacillota</taxon>
        <taxon>Bacilli</taxon>
        <taxon>Bacillales</taxon>
        <taxon>Staphylococcaceae</taxon>
        <taxon>Mammaliicoccus</taxon>
    </lineage>
</organism>
<name>A0AAW5LG98_MAMSC</name>
<dbReference type="GO" id="GO:0000976">
    <property type="term" value="F:transcription cis-regulatory region binding"/>
    <property type="evidence" value="ECO:0007669"/>
    <property type="project" value="TreeGrafter"/>
</dbReference>
<feature type="domain" description="HTH lacI-type" evidence="4">
    <location>
        <begin position="4"/>
        <end position="58"/>
    </location>
</feature>
<dbReference type="CDD" id="cd06267">
    <property type="entry name" value="PBP1_LacI_sugar_binding-like"/>
    <property type="match status" value="1"/>
</dbReference>
<dbReference type="InterPro" id="IPR046335">
    <property type="entry name" value="LacI/GalR-like_sensor"/>
</dbReference>
<dbReference type="AlphaFoldDB" id="A0AAW5LG98"/>
<dbReference type="PANTHER" id="PTHR30146">
    <property type="entry name" value="LACI-RELATED TRANSCRIPTIONAL REPRESSOR"/>
    <property type="match status" value="1"/>
</dbReference>
<dbReference type="Gene3D" id="3.40.50.2300">
    <property type="match status" value="2"/>
</dbReference>
<comment type="caution">
    <text evidence="5">The sequence shown here is derived from an EMBL/GenBank/DDBJ whole genome shotgun (WGS) entry which is preliminary data.</text>
</comment>
<dbReference type="GO" id="GO:0003700">
    <property type="term" value="F:DNA-binding transcription factor activity"/>
    <property type="evidence" value="ECO:0007669"/>
    <property type="project" value="TreeGrafter"/>
</dbReference>
<dbReference type="PROSITE" id="PS50932">
    <property type="entry name" value="HTH_LACI_2"/>
    <property type="match status" value="1"/>
</dbReference>
<dbReference type="PROSITE" id="PS00356">
    <property type="entry name" value="HTH_LACI_1"/>
    <property type="match status" value="1"/>
</dbReference>
<dbReference type="InterPro" id="IPR010982">
    <property type="entry name" value="Lambda_DNA-bd_dom_sf"/>
</dbReference>
<keyword evidence="2" id="KW-0238">DNA-binding</keyword>
<dbReference type="SUPFAM" id="SSF47413">
    <property type="entry name" value="lambda repressor-like DNA-binding domains"/>
    <property type="match status" value="1"/>
</dbReference>
<gene>
    <name evidence="5" type="ORF">NQ032_10075</name>
</gene>
<dbReference type="SMART" id="SM00354">
    <property type="entry name" value="HTH_LACI"/>
    <property type="match status" value="1"/>
</dbReference>
<dbReference type="EMBL" id="JANILD010000004">
    <property type="protein sequence ID" value="MCQ9303945.1"/>
    <property type="molecule type" value="Genomic_DNA"/>
</dbReference>
<keyword evidence="3" id="KW-0804">Transcription</keyword>
<evidence type="ECO:0000313" key="5">
    <source>
        <dbReference type="EMBL" id="MCQ9303945.1"/>
    </source>
</evidence>
<reference evidence="5" key="1">
    <citation type="submission" date="2022-07" db="EMBL/GenBank/DDBJ databases">
        <title>Bacterial species isolated from the porcine tonsil microbiota.</title>
        <authorList>
            <person name="Oliveira I.M.F."/>
        </authorList>
    </citation>
    <scope>NUCLEOTIDE SEQUENCE</scope>
    <source>
        <strain evidence="5">8QC2O2</strain>
    </source>
</reference>